<keyword evidence="6" id="KW-0998">Cell outer membrane</keyword>
<dbReference type="PANTHER" id="PTHR30329">
    <property type="entry name" value="STATOR ELEMENT OF FLAGELLAR MOTOR COMPLEX"/>
    <property type="match status" value="1"/>
</dbReference>
<evidence type="ECO:0000256" key="4">
    <source>
        <dbReference type="ARBA" id="ARBA00023136"/>
    </source>
</evidence>
<feature type="chain" id="PRO_5043471042" description="Peptidoglycan-associated protein" evidence="11">
    <location>
        <begin position="19"/>
        <end position="185"/>
    </location>
</feature>
<feature type="domain" description="OmpA-like" evidence="12">
    <location>
        <begin position="71"/>
        <end position="185"/>
    </location>
</feature>
<dbReference type="Gene3D" id="3.30.1330.60">
    <property type="entry name" value="OmpA-like domain"/>
    <property type="match status" value="1"/>
</dbReference>
<dbReference type="InterPro" id="IPR039001">
    <property type="entry name" value="Pal"/>
</dbReference>
<dbReference type="SUPFAM" id="SSF103088">
    <property type="entry name" value="OmpA-like"/>
    <property type="match status" value="1"/>
</dbReference>
<evidence type="ECO:0000256" key="5">
    <source>
        <dbReference type="ARBA" id="ARBA00023139"/>
    </source>
</evidence>
<comment type="similarity">
    <text evidence="9">Belongs to the Pal lipoprotein family.</text>
</comment>
<dbReference type="InterPro" id="IPR006665">
    <property type="entry name" value="OmpA-like"/>
</dbReference>
<feature type="signal peptide" evidence="11">
    <location>
        <begin position="1"/>
        <end position="18"/>
    </location>
</feature>
<dbReference type="InterPro" id="IPR006664">
    <property type="entry name" value="OMP_bac"/>
</dbReference>
<dbReference type="PRINTS" id="PR01021">
    <property type="entry name" value="OMPADOMAIN"/>
</dbReference>
<evidence type="ECO:0000256" key="3">
    <source>
        <dbReference type="ARBA" id="ARBA00022729"/>
    </source>
</evidence>
<reference evidence="14" key="1">
    <citation type="journal article" date="2023" name="Arch. Microbiol.">
        <title>Desulfoferula mesophilus gen. nov. sp. nov., a mesophilic sulfate-reducing bacterium isolated from a brackish lake sediment.</title>
        <authorList>
            <person name="Watanabe T."/>
            <person name="Yabe T."/>
            <person name="Tsuji J.M."/>
            <person name="Fukui M."/>
        </authorList>
    </citation>
    <scope>NUCLEOTIDE SEQUENCE [LARGE SCALE GENOMIC DNA]</scope>
    <source>
        <strain evidence="14">12FAK</strain>
    </source>
</reference>
<accession>A0AAU9E8T0</accession>
<dbReference type="CDD" id="cd07185">
    <property type="entry name" value="OmpA_C-like"/>
    <property type="match status" value="1"/>
</dbReference>
<gene>
    <name evidence="9" type="primary">pal</name>
    <name evidence="13" type="ORF">FAK_03860</name>
</gene>
<evidence type="ECO:0000256" key="6">
    <source>
        <dbReference type="ARBA" id="ARBA00023237"/>
    </source>
</evidence>
<dbReference type="PANTHER" id="PTHR30329:SF21">
    <property type="entry name" value="LIPOPROTEIN YIAD-RELATED"/>
    <property type="match status" value="1"/>
</dbReference>
<name>A0AAU9E8T0_9BACT</name>
<dbReference type="AlphaFoldDB" id="A0AAU9E8T0"/>
<evidence type="ECO:0000256" key="1">
    <source>
        <dbReference type="ARBA" id="ARBA00004442"/>
    </source>
</evidence>
<keyword evidence="7" id="KW-0449">Lipoprotein</keyword>
<evidence type="ECO:0000256" key="2">
    <source>
        <dbReference type="ARBA" id="ARBA00022618"/>
    </source>
</evidence>
<dbReference type="InterPro" id="IPR050330">
    <property type="entry name" value="Bact_OuterMem_StrucFunc"/>
</dbReference>
<comment type="subcellular location">
    <subcellularLocation>
        <location evidence="1">Cell outer membrane</location>
    </subcellularLocation>
</comment>
<evidence type="ECO:0000256" key="7">
    <source>
        <dbReference type="ARBA" id="ARBA00023288"/>
    </source>
</evidence>
<proteinExistence type="inferred from homology"/>
<dbReference type="HAMAP" id="MF_02204">
    <property type="entry name" value="Pal"/>
    <property type="match status" value="1"/>
</dbReference>
<keyword evidence="3 11" id="KW-0732">Signal</keyword>
<dbReference type="Proteomes" id="UP001366166">
    <property type="component" value="Chromosome"/>
</dbReference>
<dbReference type="KEGG" id="dmp:FAK_03860"/>
<keyword evidence="2" id="KW-0132">Cell division</keyword>
<dbReference type="Pfam" id="PF00691">
    <property type="entry name" value="OmpA"/>
    <property type="match status" value="1"/>
</dbReference>
<keyword evidence="5" id="KW-0564">Palmitate</keyword>
<dbReference type="GO" id="GO:0051301">
    <property type="term" value="P:cell division"/>
    <property type="evidence" value="ECO:0007669"/>
    <property type="project" value="UniProtKB-KW"/>
</dbReference>
<evidence type="ECO:0000313" key="13">
    <source>
        <dbReference type="EMBL" id="BEQ13320.1"/>
    </source>
</evidence>
<dbReference type="EMBL" id="AP028679">
    <property type="protein sequence ID" value="BEQ13320.1"/>
    <property type="molecule type" value="Genomic_DNA"/>
</dbReference>
<dbReference type="PROSITE" id="PS51123">
    <property type="entry name" value="OMPA_2"/>
    <property type="match status" value="1"/>
</dbReference>
<organism evidence="13 14">
    <name type="scientific">Desulfoferula mesophila</name>
    <dbReference type="NCBI Taxonomy" id="3058419"/>
    <lineage>
        <taxon>Bacteria</taxon>
        <taxon>Pseudomonadati</taxon>
        <taxon>Thermodesulfobacteriota</taxon>
        <taxon>Desulfarculia</taxon>
        <taxon>Desulfarculales</taxon>
        <taxon>Desulfarculaceae</taxon>
        <taxon>Desulfoferula</taxon>
    </lineage>
</organism>
<protein>
    <recommendedName>
        <fullName evidence="9">Peptidoglycan-associated protein</fullName>
    </recommendedName>
</protein>
<keyword evidence="14" id="KW-1185">Reference proteome</keyword>
<dbReference type="GO" id="GO:0009279">
    <property type="term" value="C:cell outer membrane"/>
    <property type="evidence" value="ECO:0007669"/>
    <property type="project" value="UniProtKB-SubCell"/>
</dbReference>
<evidence type="ECO:0000313" key="14">
    <source>
        <dbReference type="Proteomes" id="UP001366166"/>
    </source>
</evidence>
<evidence type="ECO:0000256" key="10">
    <source>
        <dbReference type="PROSITE-ProRule" id="PRU00473"/>
    </source>
</evidence>
<evidence type="ECO:0000259" key="12">
    <source>
        <dbReference type="PROSITE" id="PS51123"/>
    </source>
</evidence>
<sequence length="185" mass="20903">MKKYVVWLALAVLLAGLAAPLGCGKDTVPGPDSTMTEQEKARLEAERERRLREQRLKEAQLKEEQARGSEAKMKEVFVNTDVHFNYDRYDLSAEAKQILNEKAAYMQQHPSIQVIIEGNCDDRGSNAYNMALGEKRAKAVEAYMVAMGISPSRMETVSYGEERPLMMGQTEEAYAANRRVHFVIK</sequence>
<keyword evidence="4 10" id="KW-0472">Membrane</keyword>
<dbReference type="InterPro" id="IPR036737">
    <property type="entry name" value="OmpA-like_sf"/>
</dbReference>
<evidence type="ECO:0000256" key="8">
    <source>
        <dbReference type="ARBA" id="ARBA00023306"/>
    </source>
</evidence>
<dbReference type="InterPro" id="IPR014169">
    <property type="entry name" value="Pal_lipo_C"/>
</dbReference>
<evidence type="ECO:0000256" key="11">
    <source>
        <dbReference type="SAM" id="SignalP"/>
    </source>
</evidence>
<dbReference type="RefSeq" id="WP_338604912.1">
    <property type="nucleotide sequence ID" value="NZ_AP028679.1"/>
</dbReference>
<evidence type="ECO:0000256" key="9">
    <source>
        <dbReference type="HAMAP-Rule" id="MF_02204"/>
    </source>
</evidence>
<keyword evidence="8" id="KW-0131">Cell cycle</keyword>
<dbReference type="NCBIfam" id="TIGR02802">
    <property type="entry name" value="Pal_lipo"/>
    <property type="match status" value="1"/>
</dbReference>